<protein>
    <submittedName>
        <fullName evidence="5">Trypsin protease</fullName>
    </submittedName>
</protein>
<dbReference type="AlphaFoldDB" id="A0AAE0GQ84"/>
<dbReference type="SUPFAM" id="SSF50494">
    <property type="entry name" value="Trypsin-like serine proteases"/>
    <property type="match status" value="1"/>
</dbReference>
<evidence type="ECO:0000256" key="1">
    <source>
        <dbReference type="ARBA" id="ARBA00010541"/>
    </source>
</evidence>
<dbReference type="Pfam" id="PF13180">
    <property type="entry name" value="PDZ_2"/>
    <property type="match status" value="1"/>
</dbReference>
<organism evidence="5 6">
    <name type="scientific">Cymbomonas tetramitiformis</name>
    <dbReference type="NCBI Taxonomy" id="36881"/>
    <lineage>
        <taxon>Eukaryota</taxon>
        <taxon>Viridiplantae</taxon>
        <taxon>Chlorophyta</taxon>
        <taxon>Pyramimonadophyceae</taxon>
        <taxon>Pyramimonadales</taxon>
        <taxon>Pyramimonadaceae</taxon>
        <taxon>Cymbomonas</taxon>
    </lineage>
</organism>
<keyword evidence="2 5" id="KW-0645">Protease</keyword>
<dbReference type="InterPro" id="IPR051201">
    <property type="entry name" value="Chloro_Bact_Ser_Proteases"/>
</dbReference>
<sequence>MLALRCLFRMYTALRTRSPRPLLVASPLPALLYASGSGVISGLDRQIQSQVGSTISGGLQTDAAINPGNSGCFSSPQSSGLVAGVMGPLLDSSGRLIGINTAIFTNSGTSAGVGFAIPADTVRRIIPQLIGYGRVVRPSLGVQVANPGIAKQLSVKTGVLVQAVIPKGSADLAGILPTRRGLGGIIRGDVILAVGDKLVSNSTDLEDAIEAYSVGDIARLQVERQESKDKVVNLDITVKLKEENTK</sequence>
<dbReference type="InterPro" id="IPR043504">
    <property type="entry name" value="Peptidase_S1_PA_chymotrypsin"/>
</dbReference>
<name>A0AAE0GQ84_9CHLO</name>
<reference evidence="5 6" key="1">
    <citation type="journal article" date="2015" name="Genome Biol. Evol.">
        <title>Comparative Genomics of a Bacterivorous Green Alga Reveals Evolutionary Causalities and Consequences of Phago-Mixotrophic Mode of Nutrition.</title>
        <authorList>
            <person name="Burns J.A."/>
            <person name="Paasch A."/>
            <person name="Narechania A."/>
            <person name="Kim E."/>
        </authorList>
    </citation>
    <scope>NUCLEOTIDE SEQUENCE [LARGE SCALE GENOMIC DNA]</scope>
    <source>
        <strain evidence="5 6">PLY_AMNH</strain>
    </source>
</reference>
<evidence type="ECO:0000259" key="4">
    <source>
        <dbReference type="PROSITE" id="PS50106"/>
    </source>
</evidence>
<dbReference type="Gene3D" id="2.30.42.10">
    <property type="match status" value="1"/>
</dbReference>
<keyword evidence="6" id="KW-1185">Reference proteome</keyword>
<dbReference type="GO" id="GO:0004252">
    <property type="term" value="F:serine-type endopeptidase activity"/>
    <property type="evidence" value="ECO:0007669"/>
    <property type="project" value="InterPro"/>
</dbReference>
<dbReference type="InterPro" id="IPR009003">
    <property type="entry name" value="Peptidase_S1_PA"/>
</dbReference>
<dbReference type="EMBL" id="LGRX02003350">
    <property type="protein sequence ID" value="KAK3282385.1"/>
    <property type="molecule type" value="Genomic_DNA"/>
</dbReference>
<dbReference type="InterPro" id="IPR001478">
    <property type="entry name" value="PDZ"/>
</dbReference>
<gene>
    <name evidence="5" type="ORF">CYMTET_9874</name>
</gene>
<feature type="domain" description="PDZ" evidence="4">
    <location>
        <begin position="129"/>
        <end position="226"/>
    </location>
</feature>
<dbReference type="Proteomes" id="UP001190700">
    <property type="component" value="Unassembled WGS sequence"/>
</dbReference>
<dbReference type="InterPro" id="IPR036034">
    <property type="entry name" value="PDZ_sf"/>
</dbReference>
<proteinExistence type="inferred from homology"/>
<dbReference type="PRINTS" id="PR00834">
    <property type="entry name" value="PROTEASES2C"/>
</dbReference>
<evidence type="ECO:0000256" key="2">
    <source>
        <dbReference type="ARBA" id="ARBA00022670"/>
    </source>
</evidence>
<dbReference type="GO" id="GO:0006508">
    <property type="term" value="P:proteolysis"/>
    <property type="evidence" value="ECO:0007669"/>
    <property type="project" value="UniProtKB-KW"/>
</dbReference>
<comment type="caution">
    <text evidence="5">The sequence shown here is derived from an EMBL/GenBank/DDBJ whole genome shotgun (WGS) entry which is preliminary data.</text>
</comment>
<evidence type="ECO:0000313" key="5">
    <source>
        <dbReference type="EMBL" id="KAK3282385.1"/>
    </source>
</evidence>
<accession>A0AAE0GQ84</accession>
<dbReference type="PROSITE" id="PS50106">
    <property type="entry name" value="PDZ"/>
    <property type="match status" value="1"/>
</dbReference>
<dbReference type="SMART" id="SM00228">
    <property type="entry name" value="PDZ"/>
    <property type="match status" value="1"/>
</dbReference>
<dbReference type="Gene3D" id="2.40.10.10">
    <property type="entry name" value="Trypsin-like serine proteases"/>
    <property type="match status" value="1"/>
</dbReference>
<keyword evidence="3" id="KW-0378">Hydrolase</keyword>
<dbReference type="SUPFAM" id="SSF50156">
    <property type="entry name" value="PDZ domain-like"/>
    <property type="match status" value="1"/>
</dbReference>
<comment type="similarity">
    <text evidence="1">Belongs to the peptidase S1C family.</text>
</comment>
<evidence type="ECO:0000256" key="3">
    <source>
        <dbReference type="ARBA" id="ARBA00022801"/>
    </source>
</evidence>
<dbReference type="InterPro" id="IPR001940">
    <property type="entry name" value="Peptidase_S1C"/>
</dbReference>
<dbReference type="PANTHER" id="PTHR43343">
    <property type="entry name" value="PEPTIDASE S12"/>
    <property type="match status" value="1"/>
</dbReference>
<evidence type="ECO:0000313" key="6">
    <source>
        <dbReference type="Proteomes" id="UP001190700"/>
    </source>
</evidence>
<dbReference type="PANTHER" id="PTHR43343:SF3">
    <property type="entry name" value="PROTEASE DO-LIKE 8, CHLOROPLASTIC"/>
    <property type="match status" value="1"/>
</dbReference>